<dbReference type="InterPro" id="IPR036196">
    <property type="entry name" value="Ptyr_pPase_sf"/>
</dbReference>
<comment type="caution">
    <text evidence="8">The sequence shown here is derived from an EMBL/GenBank/DDBJ whole genome shotgun (WGS) entry which is preliminary data.</text>
</comment>
<comment type="catalytic activity">
    <reaction evidence="5">
        <text>O-phospho-L-tyrosyl-[protein] + H2O = L-tyrosyl-[protein] + phosphate</text>
        <dbReference type="Rhea" id="RHEA:10684"/>
        <dbReference type="Rhea" id="RHEA-COMP:10136"/>
        <dbReference type="Rhea" id="RHEA-COMP:20101"/>
        <dbReference type="ChEBI" id="CHEBI:15377"/>
        <dbReference type="ChEBI" id="CHEBI:43474"/>
        <dbReference type="ChEBI" id="CHEBI:46858"/>
        <dbReference type="ChEBI" id="CHEBI:61978"/>
        <dbReference type="EC" id="3.1.3.48"/>
    </reaction>
</comment>
<evidence type="ECO:0000313" key="9">
    <source>
        <dbReference type="Proteomes" id="UP000020077"/>
    </source>
</evidence>
<feature type="active site" evidence="6">
    <location>
        <position position="15"/>
    </location>
</feature>
<dbReference type="EC" id="3.1.3.48" evidence="2"/>
<dbReference type="SUPFAM" id="SSF52788">
    <property type="entry name" value="Phosphotyrosine protein phosphatases I"/>
    <property type="match status" value="1"/>
</dbReference>
<gene>
    <name evidence="8" type="primary">etp</name>
    <name evidence="8" type="ORF">AW09_003434</name>
</gene>
<keyword evidence="4" id="KW-0904">Protein phosphatase</keyword>
<evidence type="ECO:0000256" key="5">
    <source>
        <dbReference type="ARBA" id="ARBA00051722"/>
    </source>
</evidence>
<keyword evidence="3 8" id="KW-0378">Hydrolase</keyword>
<dbReference type="CDD" id="cd16343">
    <property type="entry name" value="LMWPTP"/>
    <property type="match status" value="1"/>
</dbReference>
<dbReference type="GO" id="GO:0004725">
    <property type="term" value="F:protein tyrosine phosphatase activity"/>
    <property type="evidence" value="ECO:0007669"/>
    <property type="project" value="UniProtKB-EC"/>
</dbReference>
<dbReference type="AlphaFoldDB" id="A0A080LUU8"/>
<organism evidence="8 9">
    <name type="scientific">Candidatus Accumulibacter phosphatis</name>
    <dbReference type="NCBI Taxonomy" id="327160"/>
    <lineage>
        <taxon>Bacteria</taxon>
        <taxon>Pseudomonadati</taxon>
        <taxon>Pseudomonadota</taxon>
        <taxon>Betaproteobacteria</taxon>
        <taxon>Candidatus Accumulibacter</taxon>
    </lineage>
</organism>
<dbReference type="SMART" id="SM00226">
    <property type="entry name" value="LMWPc"/>
    <property type="match status" value="1"/>
</dbReference>
<dbReference type="Gene3D" id="3.40.50.2300">
    <property type="match status" value="1"/>
</dbReference>
<protein>
    <recommendedName>
        <fullName evidence="2">protein-tyrosine-phosphatase</fullName>
        <ecNumber evidence="2">3.1.3.48</ecNumber>
    </recommendedName>
</protein>
<feature type="domain" description="Phosphotyrosine protein phosphatase I" evidence="7">
    <location>
        <begin position="3"/>
        <end position="144"/>
    </location>
</feature>
<dbReference type="InterPro" id="IPR023485">
    <property type="entry name" value="Ptyr_pPase"/>
</dbReference>
<evidence type="ECO:0000256" key="6">
    <source>
        <dbReference type="PIRSR" id="PIRSR617867-1"/>
    </source>
</evidence>
<dbReference type="EMBL" id="JDVG02000544">
    <property type="protein sequence ID" value="KFB71430.1"/>
    <property type="molecule type" value="Genomic_DNA"/>
</dbReference>
<evidence type="ECO:0000256" key="4">
    <source>
        <dbReference type="ARBA" id="ARBA00022912"/>
    </source>
</evidence>
<comment type="similarity">
    <text evidence="1">Belongs to the low molecular weight phosphotyrosine protein phosphatase family.</text>
</comment>
<evidence type="ECO:0000259" key="7">
    <source>
        <dbReference type="SMART" id="SM00226"/>
    </source>
</evidence>
<proteinExistence type="inferred from homology"/>
<feature type="active site" description="Proton donor" evidence="6">
    <location>
        <position position="118"/>
    </location>
</feature>
<dbReference type="PANTHER" id="PTHR11717">
    <property type="entry name" value="LOW MOLECULAR WEIGHT PROTEIN TYROSINE PHOSPHATASE"/>
    <property type="match status" value="1"/>
</dbReference>
<name>A0A080LUU8_9PROT</name>
<dbReference type="Proteomes" id="UP000020077">
    <property type="component" value="Unassembled WGS sequence"/>
</dbReference>
<sequence length="146" mass="16349">MFNRILTVCTGNICRSPAAEFLLRQRIERVGKRVEARSAGIGALVNHPAEEATCAMMNARGVDLSAHRASQLTRERLRWAELVLVMETHHRDAVLAMDPTARGKTFLLGHWTKTEIPDPYRRGDEAHAEALQLIEEALEPWVGKLG</sequence>
<feature type="active site" description="Nucleophile" evidence="6">
    <location>
        <position position="9"/>
    </location>
</feature>
<dbReference type="PANTHER" id="PTHR11717:SF31">
    <property type="entry name" value="LOW MOLECULAR WEIGHT PROTEIN-TYROSINE-PHOSPHATASE ETP-RELATED"/>
    <property type="match status" value="1"/>
</dbReference>
<reference evidence="8 9" key="1">
    <citation type="submission" date="2014-02" db="EMBL/GenBank/DDBJ databases">
        <title>Expanding our view of genomic diversity in Candidatus Accumulibacter clades.</title>
        <authorList>
            <person name="Skennerton C.T."/>
            <person name="Barr J.J."/>
            <person name="Slater F.R."/>
            <person name="Bond P.L."/>
            <person name="Tyson G.W."/>
        </authorList>
    </citation>
    <scope>NUCLEOTIDE SEQUENCE [LARGE SCALE GENOMIC DNA]</scope>
    <source>
        <strain evidence="9">BA-91</strain>
    </source>
</reference>
<evidence type="ECO:0000313" key="8">
    <source>
        <dbReference type="EMBL" id="KFB71430.1"/>
    </source>
</evidence>
<dbReference type="Pfam" id="PF01451">
    <property type="entry name" value="LMWPc"/>
    <property type="match status" value="1"/>
</dbReference>
<accession>A0A080LUU8</accession>
<dbReference type="PRINTS" id="PR00719">
    <property type="entry name" value="LMWPTPASE"/>
</dbReference>
<evidence type="ECO:0000256" key="3">
    <source>
        <dbReference type="ARBA" id="ARBA00022801"/>
    </source>
</evidence>
<evidence type="ECO:0000256" key="1">
    <source>
        <dbReference type="ARBA" id="ARBA00011063"/>
    </source>
</evidence>
<evidence type="ECO:0000256" key="2">
    <source>
        <dbReference type="ARBA" id="ARBA00013064"/>
    </source>
</evidence>
<dbReference type="InterPro" id="IPR050438">
    <property type="entry name" value="LMW_PTPase"/>
</dbReference>
<dbReference type="InterPro" id="IPR017867">
    <property type="entry name" value="Tyr_phospatase_low_mol_wt"/>
</dbReference>